<dbReference type="Pfam" id="PF00668">
    <property type="entry name" value="Condensation"/>
    <property type="match status" value="2"/>
</dbReference>
<dbReference type="InterPro" id="IPR006162">
    <property type="entry name" value="Ppantetheine_attach_site"/>
</dbReference>
<evidence type="ECO:0000256" key="3">
    <source>
        <dbReference type="ARBA" id="ARBA00022553"/>
    </source>
</evidence>
<keyword evidence="2" id="KW-0596">Phosphopantetheine</keyword>
<dbReference type="PROSITE" id="PS00012">
    <property type="entry name" value="PHOSPHOPANTETHEINE"/>
    <property type="match status" value="1"/>
</dbReference>
<dbReference type="SMART" id="SM00827">
    <property type="entry name" value="PKS_AT"/>
    <property type="match status" value="1"/>
</dbReference>
<evidence type="ECO:0000256" key="6">
    <source>
        <dbReference type="SAM" id="MobiDB-lite"/>
    </source>
</evidence>
<dbReference type="Gene3D" id="3.40.50.12780">
    <property type="entry name" value="N-terminal domain of ligase-like"/>
    <property type="match status" value="1"/>
</dbReference>
<dbReference type="SMART" id="SM00823">
    <property type="entry name" value="PKS_PP"/>
    <property type="match status" value="2"/>
</dbReference>
<feature type="domain" description="Ketosynthase family 3 (KS3)" evidence="8">
    <location>
        <begin position="1176"/>
        <end position="1609"/>
    </location>
</feature>
<dbReference type="InterPro" id="IPR020845">
    <property type="entry name" value="AMP-binding_CS"/>
</dbReference>
<dbReference type="InterPro" id="IPR018201">
    <property type="entry name" value="Ketoacyl_synth_AS"/>
</dbReference>
<dbReference type="Gene3D" id="3.30.300.30">
    <property type="match status" value="1"/>
</dbReference>
<dbReference type="GO" id="GO:0044550">
    <property type="term" value="P:secondary metabolite biosynthetic process"/>
    <property type="evidence" value="ECO:0007669"/>
    <property type="project" value="TreeGrafter"/>
</dbReference>
<reference evidence="9 10" key="1">
    <citation type="submission" date="2019-03" db="EMBL/GenBank/DDBJ databases">
        <title>Genomic Encyclopedia of Type Strains, Phase IV (KMG-IV): sequencing the most valuable type-strain genomes for metagenomic binning, comparative biology and taxonomic classification.</title>
        <authorList>
            <person name="Goeker M."/>
        </authorList>
    </citation>
    <scope>NUCLEOTIDE SEQUENCE [LARGE SCALE GENOMIC DNA]</scope>
    <source>
        <strain evidence="9 10">DSM 2132</strain>
    </source>
</reference>
<keyword evidence="10" id="KW-1185">Reference proteome</keyword>
<dbReference type="Gene3D" id="3.30.559.30">
    <property type="entry name" value="Nonribosomal peptide synthetase, condensation domain"/>
    <property type="match status" value="1"/>
</dbReference>
<dbReference type="PANTHER" id="PTHR45527:SF1">
    <property type="entry name" value="FATTY ACID SYNTHASE"/>
    <property type="match status" value="1"/>
</dbReference>
<dbReference type="PROSITE" id="PS00455">
    <property type="entry name" value="AMP_BINDING"/>
    <property type="match status" value="1"/>
</dbReference>
<dbReference type="InterPro" id="IPR020806">
    <property type="entry name" value="PKS_PP-bd"/>
</dbReference>
<dbReference type="EMBL" id="SLXO01000012">
    <property type="protein sequence ID" value="TCP31123.1"/>
    <property type="molecule type" value="Genomic_DNA"/>
</dbReference>
<dbReference type="Pfam" id="PF13193">
    <property type="entry name" value="AMP-binding_C"/>
    <property type="match status" value="1"/>
</dbReference>
<dbReference type="InParanoid" id="A0A4R2P871"/>
<dbReference type="PANTHER" id="PTHR45527">
    <property type="entry name" value="NONRIBOSOMAL PEPTIDE SYNTHETASE"/>
    <property type="match status" value="1"/>
</dbReference>
<dbReference type="Pfam" id="PF00550">
    <property type="entry name" value="PP-binding"/>
    <property type="match status" value="2"/>
</dbReference>
<evidence type="ECO:0000256" key="5">
    <source>
        <dbReference type="ARBA" id="ARBA00029443"/>
    </source>
</evidence>
<dbReference type="GO" id="GO:0005737">
    <property type="term" value="C:cytoplasm"/>
    <property type="evidence" value="ECO:0007669"/>
    <property type="project" value="TreeGrafter"/>
</dbReference>
<comment type="cofactor">
    <cofactor evidence="1">
        <name>pantetheine 4'-phosphate</name>
        <dbReference type="ChEBI" id="CHEBI:47942"/>
    </cofactor>
</comment>
<dbReference type="CDD" id="cd05930">
    <property type="entry name" value="A_NRPS"/>
    <property type="match status" value="1"/>
</dbReference>
<dbReference type="Pfam" id="PF00501">
    <property type="entry name" value="AMP-binding"/>
    <property type="match status" value="1"/>
</dbReference>
<feature type="domain" description="Carrier" evidence="7">
    <location>
        <begin position="2499"/>
        <end position="2574"/>
    </location>
</feature>
<evidence type="ECO:0000259" key="8">
    <source>
        <dbReference type="PROSITE" id="PS52004"/>
    </source>
</evidence>
<evidence type="ECO:0000256" key="4">
    <source>
        <dbReference type="ARBA" id="ARBA00022679"/>
    </source>
</evidence>
<dbReference type="Gene3D" id="1.10.1200.10">
    <property type="entry name" value="ACP-like"/>
    <property type="match status" value="2"/>
</dbReference>
<proteinExistence type="inferred from homology"/>
<dbReference type="Gene3D" id="3.40.366.10">
    <property type="entry name" value="Malonyl-Coenzyme A Acyl Carrier Protein, domain 2"/>
    <property type="match status" value="1"/>
</dbReference>
<dbReference type="Gene3D" id="3.30.559.10">
    <property type="entry name" value="Chloramphenicol acetyltransferase-like domain"/>
    <property type="match status" value="1"/>
</dbReference>
<feature type="compositionally biased region" description="Basic and acidic residues" evidence="6">
    <location>
        <begin position="2586"/>
        <end position="2596"/>
    </location>
</feature>
<dbReference type="InterPro" id="IPR041464">
    <property type="entry name" value="TubC_N"/>
</dbReference>
<dbReference type="SUPFAM" id="SSF53901">
    <property type="entry name" value="Thiolase-like"/>
    <property type="match status" value="1"/>
</dbReference>
<dbReference type="PROSITE" id="PS00606">
    <property type="entry name" value="KS3_1"/>
    <property type="match status" value="1"/>
</dbReference>
<dbReference type="InterPro" id="IPR010071">
    <property type="entry name" value="AA_adenyl_dom"/>
</dbReference>
<dbReference type="InterPro" id="IPR014043">
    <property type="entry name" value="Acyl_transferase_dom"/>
</dbReference>
<keyword evidence="4" id="KW-0808">Transferase</keyword>
<dbReference type="RefSeq" id="WP_165878908.1">
    <property type="nucleotide sequence ID" value="NZ_JACIGF010000012.1"/>
</dbReference>
<dbReference type="Pfam" id="PF00109">
    <property type="entry name" value="ketoacyl-synt"/>
    <property type="match status" value="1"/>
</dbReference>
<dbReference type="Pfam" id="PF02801">
    <property type="entry name" value="Ketoacyl-synt_C"/>
    <property type="match status" value="1"/>
</dbReference>
<evidence type="ECO:0000256" key="1">
    <source>
        <dbReference type="ARBA" id="ARBA00001957"/>
    </source>
</evidence>
<evidence type="ECO:0000313" key="10">
    <source>
        <dbReference type="Proteomes" id="UP000295399"/>
    </source>
</evidence>
<dbReference type="InterPro" id="IPR000873">
    <property type="entry name" value="AMP-dep_synth/lig_dom"/>
</dbReference>
<dbReference type="GO" id="GO:0031177">
    <property type="term" value="F:phosphopantetheine binding"/>
    <property type="evidence" value="ECO:0007669"/>
    <property type="project" value="InterPro"/>
</dbReference>
<dbReference type="Pfam" id="PF18563">
    <property type="entry name" value="TubC_N"/>
    <property type="match status" value="1"/>
</dbReference>
<dbReference type="InterPro" id="IPR032821">
    <property type="entry name" value="PKS_assoc"/>
</dbReference>
<dbReference type="InterPro" id="IPR045851">
    <property type="entry name" value="AMP-bd_C_sf"/>
</dbReference>
<feature type="region of interest" description="Disordered" evidence="6">
    <location>
        <begin position="2584"/>
        <end position="2606"/>
    </location>
</feature>
<dbReference type="InterPro" id="IPR001227">
    <property type="entry name" value="Ac_transferase_dom_sf"/>
</dbReference>
<dbReference type="InterPro" id="IPR042099">
    <property type="entry name" value="ANL_N_sf"/>
</dbReference>
<dbReference type="InterPro" id="IPR023213">
    <property type="entry name" value="CAT-like_dom_sf"/>
</dbReference>
<keyword evidence="3" id="KW-0597">Phosphoprotein</keyword>
<dbReference type="Gene3D" id="3.30.70.3290">
    <property type="match status" value="1"/>
</dbReference>
<accession>A0A4R2P871</accession>
<dbReference type="GO" id="GO:0043041">
    <property type="term" value="P:amino acid activation for nonribosomal peptide biosynthetic process"/>
    <property type="evidence" value="ECO:0007669"/>
    <property type="project" value="TreeGrafter"/>
</dbReference>
<sequence length="2606" mass="267867">MSAAGLIVELARRGVRLWVEDGRLRFKAPDAEAFPEPLRERVRAHKTEILALLTRTGTAAPAPVPVADPHRVAPASFEQRRFLLLDRLFGAGAAYNLSSAFLLEGALDRTALQAAAEDVVARHEVLRTRFEERDDGFVQMARPIDLPFDVHAAERVADGDDPQTWLRAVLAHVRAAGAEPFDLMAGPHARLALYIQDERRHVLAVHLHHIVSDDQSIAVFVADLQAAYARRTAGVDGTKARVRTGAKAGAKRGAETAAPEAMAPLLRQYRDYACWQSDRAAGADQEAMEQAWCEALAGFTPRLGLRLPRPGRDADAGPFAGLVVEAALDPTALDRARRALADRGRFTDFHLLLGAYALTLWAYSRQDDMTVGTPVSMRRDAHLDRTIGPFLNAVPLRLRLDPQQTVAELLERVRQATVAGLARADVPAERLVDLVRPARAEPHMPLFEALFALEDTAVGLMALPGLTIETLTVDNPAAKYTLALFVQHRGGRPVAVLKGRRDRIAEPAARALLDAFVATVATLAGRIGQPVADAAPGTGVEDDPGAAALIGAPAPPTTTLHGLVAPAVNRHGARLAVDDGERALTYAQLDRAAADLCAALGAAGVRPGDRVVVRLARSALSVVALLGVLRAGAVYVPVEPELPADRQRHMVQAVGARWAVTEPDPVADLGAVPGFEAVTWVPVDAGGGLDRSPAAPAAAPPADVSPDAPCCIFFTSGSTGRPKPVLLSHRAMANNLLWMQDRWPLTPDDLLCLKAPLGFDVSLKEIVWPLMAGACVVPAAPGAHRDPVALRRLIVERGITVIHLVPGMLDHVLAAGAADLDTLRLVMCGGEALTPDLKTRFFDRLGAELLHLYGPTEAAIAVTGVSLDRAGPVHLGAPTHGVRLMVLDDAGRGMPPLGVGELCIAGVALAEGYEGDPALTAARFRPVPEGADPGARLYRTGDRVWRDEVGRLIYAGRVDRQVKIGGVRIEPGEVEAALRAHPRIAAAAVAADKEGRGLDAWLVAEPGPQPSQDQVAAFIADRLPLAMVPRRLFWRDRLPLSANGKVDLAALAADVRSPRPHAGVPRSGLVATLTEVWRTVLGHDGFTEHSRFFEVGGTSAHLMQVQRRLSARLGRTVPVADFFDHPTIADLARHWQGMADDGPGGEAKAGEAAATEGAAPACAATGGALAVADTGRPPVAITGYAGRFPGSADADAFWDHLCAGRVLIETLDDDRLRAAGATAEEIAAPDYVKARGLLIGFEALDAAAFGLTPREAEMLDPQNRLLFELCEEALAHAGLDPGGPDTGRVGVFMSVSRSSFFLNLLAGVPDLYARYGPQQLAIATDKSFAATQIAYRFGLTGPAQTVDTACSSALVALHAARRAIEAGECDAALVGAASVDVPAVRGYVYQEGNIAARSGRCRPFDADADGTVKGAGAGVVVLRRADRAARAGDPVRAILAGSAVNNDGADKAGFTAPSPSGQSAVIRRALAEAGVAAAAVSYVEAHGTGTALGDALEAASLAELFGTTAAASAADGDDAAPAPLVGAVKGNIGHLDAAAGIAGLIKAVRVIETGWVPPSGGYAQPAADRPALRVAARLTPLDCRIGDEAVAGVSSFGIGGTNAHAVLRGRPKAPDAASPGPRATGADDPPALLLLSAPTPAHLPDYGAAIGARVAAGDASLADIAHTLDRGRRRLPARAYAVGGRAGLVASLDRLGADAAAVPGAPPALVFFLPGQGGADLAQISRVHHAFAHYRCTVADLLATLDAGAAAPLRAAFEGGTDAAALASDTAMAQPLLFLHALAMADLLADHAVRPDRLVGQSLGEFTAAVLAGLVDRAVALRLVIARGRLMAAAPAGAMLAVAADPAGVSGDRIAACRWVSRGPAAQGVLAGDADAVAAAAAGLAEAGVRCRRLAVAHAFHTPAMAGAAEAWAGLLAAERLSPPARPCLSNLTGDWLTAEQATDPAYWARQMVESMALGDGLGRLADDRPVLGWDLGPGRAVAGQFAPIQADTLALSARDGDLRVGLLDRLGRLWCRGMPVAALGSADGQGRRKLALPGYPFRRQRHWPVGAETAAPPGGVRGGAWGQAVGAARAAGAGAPSAVTARPLAADPGDGGTAPAGAAGDTGAVVRRWLWQRWSPGPAGAPGRSWLWLTERPLPVSWGIDPADCRPLDPASLRAALTRATTTATAGTATDGGAAPLGLVIADPAPDAAFVARARAVLAAAVTEPETEPGASSPAPPRPLALVGAGFGGASVPPGQAGALAQAWVEAHPAPGLIVDMGAEASSGPLAPLMDSLANVAEDEGIAWAALVGGGWWRRWTVAGDAPAGPKVALLVGLDGPVATRARAGSGPTADALTGGARGGLGAMFLDWQGGLALSSGRRLDCAHPEALSAALAEAARTVGPPGAAFVNMAGLAAAGDAATPWVAALRAAGLPLAGLVLAEAAGAGVEATGDGGAGATAAPLPTVMVTASRWSAADLDALLVALGSVAGAVAAGATHDWLIRVPDQNFSPGVSTADPAILLDAVLAVWADLIGLEALTADTDFFAIGGDSLLAARVVTALNQRLGSALLVADLFDHPRAGDLATHLATVLSAGVCPLQASDAGERPGRREPVDPEMQEAFEL</sequence>
<dbReference type="SUPFAM" id="SSF52151">
    <property type="entry name" value="FabD/lysophospholipase-like"/>
    <property type="match status" value="1"/>
</dbReference>
<dbReference type="Pfam" id="PF16197">
    <property type="entry name" value="KAsynt_C_assoc"/>
    <property type="match status" value="1"/>
</dbReference>
<dbReference type="InterPro" id="IPR016039">
    <property type="entry name" value="Thiolase-like"/>
</dbReference>
<dbReference type="SUPFAM" id="SSF47336">
    <property type="entry name" value="ACP-like"/>
    <property type="match status" value="2"/>
</dbReference>
<dbReference type="Pfam" id="PF00698">
    <property type="entry name" value="Acyl_transf_1"/>
    <property type="match status" value="1"/>
</dbReference>
<evidence type="ECO:0000313" key="9">
    <source>
        <dbReference type="EMBL" id="TCP31123.1"/>
    </source>
</evidence>
<dbReference type="GO" id="GO:0004315">
    <property type="term" value="F:3-oxoacyl-[acyl-carrier-protein] synthase activity"/>
    <property type="evidence" value="ECO:0007669"/>
    <property type="project" value="InterPro"/>
</dbReference>
<comment type="caution">
    <text evidence="9">The sequence shown here is derived from an EMBL/GenBank/DDBJ whole genome shotgun (WGS) entry which is preliminary data.</text>
</comment>
<dbReference type="Gene3D" id="1.10.10.1830">
    <property type="entry name" value="Non-ribosomal peptide synthase, adenylation domain"/>
    <property type="match status" value="1"/>
</dbReference>
<dbReference type="Proteomes" id="UP000295399">
    <property type="component" value="Unassembled WGS sequence"/>
</dbReference>
<dbReference type="PROSITE" id="PS52004">
    <property type="entry name" value="KS3_2"/>
    <property type="match status" value="1"/>
</dbReference>
<protein>
    <submittedName>
        <fullName evidence="9">Amino acid adenylation domain-containing protein</fullName>
    </submittedName>
</protein>
<dbReference type="InterPro" id="IPR014030">
    <property type="entry name" value="Ketoacyl_synth_N"/>
</dbReference>
<gene>
    <name evidence="9" type="ORF">EV659_11252</name>
</gene>
<dbReference type="PROSITE" id="PS50075">
    <property type="entry name" value="CARRIER"/>
    <property type="match status" value="2"/>
</dbReference>
<feature type="domain" description="Carrier" evidence="7">
    <location>
        <begin position="1064"/>
        <end position="1139"/>
    </location>
</feature>
<dbReference type="InterPro" id="IPR020841">
    <property type="entry name" value="PKS_Beta-ketoAc_synthase_dom"/>
</dbReference>
<evidence type="ECO:0000259" key="7">
    <source>
        <dbReference type="PROSITE" id="PS50075"/>
    </source>
</evidence>
<dbReference type="InterPro" id="IPR044894">
    <property type="entry name" value="TubC_N_sf"/>
</dbReference>
<organism evidence="9 10">
    <name type="scientific">Rhodothalassium salexigens DSM 2132</name>
    <dbReference type="NCBI Taxonomy" id="1188247"/>
    <lineage>
        <taxon>Bacteria</taxon>
        <taxon>Pseudomonadati</taxon>
        <taxon>Pseudomonadota</taxon>
        <taxon>Alphaproteobacteria</taxon>
        <taxon>Rhodothalassiales</taxon>
        <taxon>Rhodothalassiaceae</taxon>
        <taxon>Rhodothalassium</taxon>
    </lineage>
</organism>
<dbReference type="SUPFAM" id="SSF52777">
    <property type="entry name" value="CoA-dependent acyltransferases"/>
    <property type="match status" value="2"/>
</dbReference>
<feature type="region of interest" description="Disordered" evidence="6">
    <location>
        <begin position="1610"/>
        <end position="1629"/>
    </location>
</feature>
<dbReference type="Gene3D" id="3.40.47.10">
    <property type="match status" value="1"/>
</dbReference>
<dbReference type="InterPro" id="IPR009081">
    <property type="entry name" value="PP-bd_ACP"/>
</dbReference>
<dbReference type="SUPFAM" id="SSF56801">
    <property type="entry name" value="Acetyl-CoA synthetase-like"/>
    <property type="match status" value="1"/>
</dbReference>
<dbReference type="InterPro" id="IPR014031">
    <property type="entry name" value="Ketoacyl_synth_C"/>
</dbReference>
<dbReference type="SMART" id="SM00825">
    <property type="entry name" value="PKS_KS"/>
    <property type="match status" value="1"/>
</dbReference>
<dbReference type="GO" id="GO:0006633">
    <property type="term" value="P:fatty acid biosynthetic process"/>
    <property type="evidence" value="ECO:0007669"/>
    <property type="project" value="InterPro"/>
</dbReference>
<dbReference type="InterPro" id="IPR016035">
    <property type="entry name" value="Acyl_Trfase/lysoPLipase"/>
</dbReference>
<dbReference type="InterPro" id="IPR036736">
    <property type="entry name" value="ACP-like_sf"/>
</dbReference>
<dbReference type="InterPro" id="IPR001242">
    <property type="entry name" value="Condensation_dom"/>
</dbReference>
<dbReference type="CDD" id="cd00833">
    <property type="entry name" value="PKS"/>
    <property type="match status" value="1"/>
</dbReference>
<comment type="similarity">
    <text evidence="5">In the C-terminal section; belongs to the NRP synthetase family.</text>
</comment>
<dbReference type="CDD" id="cd19531">
    <property type="entry name" value="LCL_NRPS-like"/>
    <property type="match status" value="1"/>
</dbReference>
<dbReference type="NCBIfam" id="TIGR01733">
    <property type="entry name" value="AA-adenyl-dom"/>
    <property type="match status" value="1"/>
</dbReference>
<dbReference type="InterPro" id="IPR025110">
    <property type="entry name" value="AMP-bd_C"/>
</dbReference>
<evidence type="ECO:0000256" key="2">
    <source>
        <dbReference type="ARBA" id="ARBA00022450"/>
    </source>
</evidence>
<feature type="compositionally biased region" description="Acidic residues" evidence="6">
    <location>
        <begin position="2597"/>
        <end position="2606"/>
    </location>
</feature>
<name>A0A4R2P871_RHOSA</name>